<keyword evidence="3 4" id="KW-0408">Iron</keyword>
<keyword evidence="5" id="KW-0732">Signal</keyword>
<reference evidence="7 8" key="1">
    <citation type="journal article" date="2013" name="Int. J. Syst. Evol. Microbiol.">
        <title>Hoeflea suaedae sp. nov., an endophytic bacterium isolated from the root of the halophyte Suaeda maritima.</title>
        <authorList>
            <person name="Chung E.J."/>
            <person name="Park J.A."/>
            <person name="Pramanik P."/>
            <person name="Bibi F."/>
            <person name="Jeon C.O."/>
            <person name="Chung Y.R."/>
        </authorList>
    </citation>
    <scope>NUCLEOTIDE SEQUENCE [LARGE SCALE GENOMIC DNA]</scope>
    <source>
        <strain evidence="7 8">YC6898</strain>
    </source>
</reference>
<organism evidence="7 8">
    <name type="scientific">Pseudohoeflea suaedae</name>
    <dbReference type="NCBI Taxonomy" id="877384"/>
    <lineage>
        <taxon>Bacteria</taxon>
        <taxon>Pseudomonadati</taxon>
        <taxon>Pseudomonadota</taxon>
        <taxon>Alphaproteobacteria</taxon>
        <taxon>Hyphomicrobiales</taxon>
        <taxon>Rhizobiaceae</taxon>
        <taxon>Pseudohoeflea</taxon>
    </lineage>
</organism>
<dbReference type="PANTHER" id="PTHR30600:SF4">
    <property type="entry name" value="CYTOCHROME C DOMAIN-CONTAINING PROTEIN"/>
    <property type="match status" value="1"/>
</dbReference>
<dbReference type="InterPro" id="IPR036909">
    <property type="entry name" value="Cyt_c-like_dom_sf"/>
</dbReference>
<feature type="domain" description="Cytochrome c" evidence="6">
    <location>
        <begin position="309"/>
        <end position="476"/>
    </location>
</feature>
<dbReference type="PROSITE" id="PS51007">
    <property type="entry name" value="CYTC"/>
    <property type="match status" value="1"/>
</dbReference>
<dbReference type="Pfam" id="PF06537">
    <property type="entry name" value="DHOR"/>
    <property type="match status" value="1"/>
</dbReference>
<dbReference type="AlphaFoldDB" id="A0A4R5PMP1"/>
<evidence type="ECO:0000313" key="8">
    <source>
        <dbReference type="Proteomes" id="UP000295131"/>
    </source>
</evidence>
<dbReference type="Gene3D" id="1.10.760.10">
    <property type="entry name" value="Cytochrome c-like domain"/>
    <property type="match status" value="1"/>
</dbReference>
<dbReference type="PANTHER" id="PTHR30600">
    <property type="entry name" value="CYTOCHROME C PEROXIDASE-RELATED"/>
    <property type="match status" value="1"/>
</dbReference>
<evidence type="ECO:0000256" key="3">
    <source>
        <dbReference type="ARBA" id="ARBA00023004"/>
    </source>
</evidence>
<dbReference type="Proteomes" id="UP000295131">
    <property type="component" value="Unassembled WGS sequence"/>
</dbReference>
<dbReference type="InterPro" id="IPR009056">
    <property type="entry name" value="Cyt_c-like_dom"/>
</dbReference>
<dbReference type="EMBL" id="SMSI01000001">
    <property type="protein sequence ID" value="TDH38233.1"/>
    <property type="molecule type" value="Genomic_DNA"/>
</dbReference>
<accession>A0A4R5PMP1</accession>
<gene>
    <name evidence="7" type="ORF">E2A64_03695</name>
</gene>
<keyword evidence="2 4" id="KW-0479">Metal-binding</keyword>
<keyword evidence="8" id="KW-1185">Reference proteome</keyword>
<dbReference type="GO" id="GO:0046872">
    <property type="term" value="F:metal ion binding"/>
    <property type="evidence" value="ECO:0007669"/>
    <property type="project" value="UniProtKB-KW"/>
</dbReference>
<evidence type="ECO:0000256" key="2">
    <source>
        <dbReference type="ARBA" id="ARBA00022723"/>
    </source>
</evidence>
<proteinExistence type="predicted"/>
<evidence type="ECO:0000259" key="6">
    <source>
        <dbReference type="PROSITE" id="PS51007"/>
    </source>
</evidence>
<sequence length="479" mass="51602">MRLRTDLKAGLLLALGFATVTAAPAEDKKLPAPWEERAITAPLDRADFSGMLTREKLDELTSIGEHLFGAHFTPLDGVGRPMATQAIIPTKRRRETRLSFQRMAGMDAASCASCHNMPVAGGAGDFVANVFVSEGFSNADFDSIDPQFSNERNTNHLFGAGLIELLAREMTVDLQAIREEAARQARAGGGTVTLPLETKGVSFGSITVEADGMVDLSGLDGVDTDLVIRPFSQKGVMTSLRQFTVNALNQHHGMQSTERFGARWTGEADYDEDGKGDEISPGDVSAMVAWQATLEPPFATIPDDEAWRTASANGDKIFDSIGCSSCHIRALPLSSLEFADPGPVDAAGTLRGDEDGAAAVYDLGLYEWAARLERNEAGQAMVPLFGDLKRHRIADQKVAILGNELLAQRFVDRDVFMTGELWGIADTGPYGHRGDLTTLDDVIRAHGGEGSQSARAYEALAETDRSALIAFLKTLVIDR</sequence>
<dbReference type="GO" id="GO:0009055">
    <property type="term" value="F:electron transfer activity"/>
    <property type="evidence" value="ECO:0007669"/>
    <property type="project" value="InterPro"/>
</dbReference>
<feature type="signal peptide" evidence="5">
    <location>
        <begin position="1"/>
        <end position="22"/>
    </location>
</feature>
<dbReference type="OrthoDB" id="9805202at2"/>
<dbReference type="GO" id="GO:0020037">
    <property type="term" value="F:heme binding"/>
    <property type="evidence" value="ECO:0007669"/>
    <property type="project" value="InterPro"/>
</dbReference>
<feature type="chain" id="PRO_5020359548" description="Cytochrome c domain-containing protein" evidence="5">
    <location>
        <begin position="23"/>
        <end position="479"/>
    </location>
</feature>
<dbReference type="RefSeq" id="WP_133283067.1">
    <property type="nucleotide sequence ID" value="NZ_SMSI01000001.1"/>
</dbReference>
<name>A0A4R5PMP1_9HYPH</name>
<dbReference type="InterPro" id="IPR051395">
    <property type="entry name" value="Cytochrome_c_Peroxidase/MauG"/>
</dbReference>
<evidence type="ECO:0000313" key="7">
    <source>
        <dbReference type="EMBL" id="TDH38233.1"/>
    </source>
</evidence>
<evidence type="ECO:0000256" key="5">
    <source>
        <dbReference type="SAM" id="SignalP"/>
    </source>
</evidence>
<keyword evidence="1 4" id="KW-0349">Heme</keyword>
<comment type="caution">
    <text evidence="7">The sequence shown here is derived from an EMBL/GenBank/DDBJ whole genome shotgun (WGS) entry which is preliminary data.</text>
</comment>
<evidence type="ECO:0000256" key="4">
    <source>
        <dbReference type="PROSITE-ProRule" id="PRU00433"/>
    </source>
</evidence>
<dbReference type="InterPro" id="IPR010538">
    <property type="entry name" value="DHOR"/>
</dbReference>
<evidence type="ECO:0000256" key="1">
    <source>
        <dbReference type="ARBA" id="ARBA00022617"/>
    </source>
</evidence>
<dbReference type="GO" id="GO:0004130">
    <property type="term" value="F:cytochrome-c peroxidase activity"/>
    <property type="evidence" value="ECO:0007669"/>
    <property type="project" value="TreeGrafter"/>
</dbReference>
<protein>
    <recommendedName>
        <fullName evidence="6">Cytochrome c domain-containing protein</fullName>
    </recommendedName>
</protein>
<dbReference type="SUPFAM" id="SSF46626">
    <property type="entry name" value="Cytochrome c"/>
    <property type="match status" value="1"/>
</dbReference>